<protein>
    <submittedName>
        <fullName evidence="5">Lipid kinase</fullName>
    </submittedName>
</protein>
<dbReference type="SUPFAM" id="SSF53850">
    <property type="entry name" value="Periplasmic binding protein-like II"/>
    <property type="match status" value="1"/>
</dbReference>
<name>A0A346NRU2_9ALTE</name>
<accession>A0A346NRU2</accession>
<keyword evidence="5" id="KW-0808">Transferase</keyword>
<dbReference type="EMBL" id="CP031769">
    <property type="protein sequence ID" value="AXR08249.1"/>
    <property type="molecule type" value="Genomic_DNA"/>
</dbReference>
<dbReference type="OrthoDB" id="5292144at2"/>
<feature type="signal peptide" evidence="4">
    <location>
        <begin position="1"/>
        <end position="23"/>
    </location>
</feature>
<evidence type="ECO:0000256" key="2">
    <source>
        <dbReference type="ARBA" id="ARBA00010742"/>
    </source>
</evidence>
<gene>
    <name evidence="5" type="ORF">D0Y50_18935</name>
</gene>
<dbReference type="PANTHER" id="PTHR30024">
    <property type="entry name" value="ALIPHATIC SULFONATES-BINDING PROTEIN-RELATED"/>
    <property type="match status" value="1"/>
</dbReference>
<dbReference type="PANTHER" id="PTHR30024:SF47">
    <property type="entry name" value="TAURINE-BINDING PERIPLASMIC PROTEIN"/>
    <property type="match status" value="1"/>
</dbReference>
<feature type="chain" id="PRO_5016608534" evidence="4">
    <location>
        <begin position="24"/>
        <end position="350"/>
    </location>
</feature>
<dbReference type="Proteomes" id="UP000262073">
    <property type="component" value="Chromosome"/>
</dbReference>
<evidence type="ECO:0000313" key="5">
    <source>
        <dbReference type="EMBL" id="AXR08249.1"/>
    </source>
</evidence>
<keyword evidence="6" id="KW-1185">Reference proteome</keyword>
<dbReference type="KEGG" id="salm:D0Y50_18935"/>
<comment type="similarity">
    <text evidence="2">Belongs to the bacterial solute-binding protein SsuA/TauA family.</text>
</comment>
<sequence length="350" mass="38052">MNITHKKVSAVLCALLFSTQTLAQDAFKVCWSVYAGWMPWAYASDSGIIDKWADKYGIDIEVVQVNDYVESINQYTAGEFDACAMTNMDALTIPAVGGLDSTMFIVGDYSNGNDAVILKNQSELSAIKGQRVNFVEFSVSHYLLARALDSAGLSERDISSVNTADADITSVFTTDSVNAVVTWNPMTNHILSMDKAYNVFDSSMIPGEIIDGMVANTEVLNANPEFAKALTGAWFETLQKMQGDSAKAKAVREHMAEAAQTDLANYDGQLDKTLMFYSPQDAAAFTTDKKLIDTMQHVAEFSFEHGLLGEGAPSADIVGIETPAGVYGNAGYIKLRFDDTYMQMAAKGEL</sequence>
<evidence type="ECO:0000313" key="6">
    <source>
        <dbReference type="Proteomes" id="UP000262073"/>
    </source>
</evidence>
<dbReference type="Pfam" id="PF13379">
    <property type="entry name" value="NMT1_2"/>
    <property type="match status" value="1"/>
</dbReference>
<evidence type="ECO:0000256" key="3">
    <source>
        <dbReference type="ARBA" id="ARBA00022729"/>
    </source>
</evidence>
<dbReference type="GO" id="GO:0042597">
    <property type="term" value="C:periplasmic space"/>
    <property type="evidence" value="ECO:0007669"/>
    <property type="project" value="UniProtKB-SubCell"/>
</dbReference>
<comment type="subcellular location">
    <subcellularLocation>
        <location evidence="1">Periplasm</location>
    </subcellularLocation>
</comment>
<evidence type="ECO:0000256" key="1">
    <source>
        <dbReference type="ARBA" id="ARBA00004418"/>
    </source>
</evidence>
<dbReference type="Gene3D" id="3.40.190.10">
    <property type="entry name" value="Periplasmic binding protein-like II"/>
    <property type="match status" value="2"/>
</dbReference>
<reference evidence="5 6" key="1">
    <citation type="submission" date="2018-08" db="EMBL/GenBank/DDBJ databases">
        <title>Salinimonas sediminis sp. nov., a piezophilic bacterium isolated from a deep-sea sediment sample from the New Britain Trench.</title>
        <authorList>
            <person name="Cao J."/>
        </authorList>
    </citation>
    <scope>NUCLEOTIDE SEQUENCE [LARGE SCALE GENOMIC DNA]</scope>
    <source>
        <strain evidence="5 6">N102</strain>
    </source>
</reference>
<dbReference type="AlphaFoldDB" id="A0A346NRU2"/>
<evidence type="ECO:0000256" key="4">
    <source>
        <dbReference type="SAM" id="SignalP"/>
    </source>
</evidence>
<dbReference type="RefSeq" id="WP_117318478.1">
    <property type="nucleotide sequence ID" value="NZ_CP031769.1"/>
</dbReference>
<dbReference type="GO" id="GO:0016301">
    <property type="term" value="F:kinase activity"/>
    <property type="evidence" value="ECO:0007669"/>
    <property type="project" value="UniProtKB-KW"/>
</dbReference>
<keyword evidence="5" id="KW-0418">Kinase</keyword>
<dbReference type="NCBIfam" id="TIGR03427">
    <property type="entry name" value="ABC_peri_uca"/>
    <property type="match status" value="1"/>
</dbReference>
<organism evidence="5 6">
    <name type="scientific">Salinimonas sediminis</name>
    <dbReference type="NCBI Taxonomy" id="2303538"/>
    <lineage>
        <taxon>Bacteria</taxon>
        <taxon>Pseudomonadati</taxon>
        <taxon>Pseudomonadota</taxon>
        <taxon>Gammaproteobacteria</taxon>
        <taxon>Alteromonadales</taxon>
        <taxon>Alteromonadaceae</taxon>
        <taxon>Alteromonas/Salinimonas group</taxon>
        <taxon>Salinimonas</taxon>
    </lineage>
</organism>
<dbReference type="InterPro" id="IPR017793">
    <property type="entry name" value="ABC_transptr_urea-assoc_sub-bd"/>
</dbReference>
<keyword evidence="3 4" id="KW-0732">Signal</keyword>
<proteinExistence type="inferred from homology"/>